<evidence type="ECO:0000256" key="1">
    <source>
        <dbReference type="SAM" id="Phobius"/>
    </source>
</evidence>
<reference evidence="2 3" key="1">
    <citation type="submission" date="2016-10" db="EMBL/GenBank/DDBJ databases">
        <authorList>
            <person name="de Groot N.N."/>
        </authorList>
    </citation>
    <scope>NUCLEOTIDE SEQUENCE [LARGE SCALE GENOMIC DNA]</scope>
    <source>
        <strain evidence="2 3">DSM 46701</strain>
    </source>
</reference>
<sequence length="50" mass="5771">MSKYLPISMLIMVIVLIVIAKLIKIGMLAAGCLIILLIGWMLFTRRRRQR</sequence>
<dbReference type="Proteomes" id="UP000199695">
    <property type="component" value="Unassembled WGS sequence"/>
</dbReference>
<organism evidence="2 3">
    <name type="scientific">Lihuaxuella thermophila</name>
    <dbReference type="NCBI Taxonomy" id="1173111"/>
    <lineage>
        <taxon>Bacteria</taxon>
        <taxon>Bacillati</taxon>
        <taxon>Bacillota</taxon>
        <taxon>Bacilli</taxon>
        <taxon>Bacillales</taxon>
        <taxon>Thermoactinomycetaceae</taxon>
        <taxon>Lihuaxuella</taxon>
    </lineage>
</organism>
<protein>
    <submittedName>
        <fullName evidence="2">Uncharacterized protein</fullName>
    </submittedName>
</protein>
<keyword evidence="1" id="KW-0472">Membrane</keyword>
<proteinExistence type="predicted"/>
<dbReference type="AlphaFoldDB" id="A0A1H8CMZ5"/>
<evidence type="ECO:0000313" key="3">
    <source>
        <dbReference type="Proteomes" id="UP000199695"/>
    </source>
</evidence>
<dbReference type="STRING" id="1173111.SAMN05444955_10415"/>
<keyword evidence="1" id="KW-1133">Transmembrane helix</keyword>
<evidence type="ECO:0000313" key="2">
    <source>
        <dbReference type="EMBL" id="SEM96400.1"/>
    </source>
</evidence>
<keyword evidence="1" id="KW-0812">Transmembrane</keyword>
<name>A0A1H8CMZ5_9BACL</name>
<keyword evidence="3" id="KW-1185">Reference proteome</keyword>
<gene>
    <name evidence="2" type="ORF">SAMN05444955_10415</name>
</gene>
<feature type="transmembrane region" description="Helical" evidence="1">
    <location>
        <begin position="12"/>
        <end position="43"/>
    </location>
</feature>
<dbReference type="EMBL" id="FOCQ01000004">
    <property type="protein sequence ID" value="SEM96400.1"/>
    <property type="molecule type" value="Genomic_DNA"/>
</dbReference>
<dbReference type="RefSeq" id="WP_170839755.1">
    <property type="nucleotide sequence ID" value="NZ_FOCQ01000004.1"/>
</dbReference>
<accession>A0A1H8CMZ5</accession>